<comment type="caution">
    <text evidence="1">The sequence shown here is derived from an EMBL/GenBank/DDBJ whole genome shotgun (WGS) entry which is preliminary data.</text>
</comment>
<proteinExistence type="predicted"/>
<dbReference type="Proteomes" id="UP001198565">
    <property type="component" value="Unassembled WGS sequence"/>
</dbReference>
<organism evidence="1 2">
    <name type="scientific">Streptantibioticus parmotrematis</name>
    <dbReference type="NCBI Taxonomy" id="2873249"/>
    <lineage>
        <taxon>Bacteria</taxon>
        <taxon>Bacillati</taxon>
        <taxon>Actinomycetota</taxon>
        <taxon>Actinomycetes</taxon>
        <taxon>Kitasatosporales</taxon>
        <taxon>Streptomycetaceae</taxon>
        <taxon>Streptantibioticus</taxon>
    </lineage>
</organism>
<dbReference type="RefSeq" id="WP_222973146.1">
    <property type="nucleotide sequence ID" value="NZ_JAINVZ010000001.1"/>
</dbReference>
<gene>
    <name evidence="1" type="ORF">K7472_01470</name>
</gene>
<keyword evidence="2" id="KW-1185">Reference proteome</keyword>
<dbReference type="EMBL" id="JAINVZ010000001">
    <property type="protein sequence ID" value="MBY8883515.1"/>
    <property type="molecule type" value="Genomic_DNA"/>
</dbReference>
<sequence length="235" mass="24705">MSQSGLPPLTGAVRDLAHEVVSALRGGGHLAGSTALADDELGLAAVRVLGADVLLPATLAGYSLSPERVAAFRTATLAFPAAPGAAPVTAWSHWGMRRALRTLSGPDEDPALPDTGEPGASWLHSLPWQRFTHQLAVLGALALPGLPSEVATTAALRPVDLARGFVRAVRRRDWLQAAGAARWLALLDGVPDTLGLDTGLDFVLLMSDDDPRVALQAHAARHIRDERLLDEGLRA</sequence>
<evidence type="ECO:0000313" key="2">
    <source>
        <dbReference type="Proteomes" id="UP001198565"/>
    </source>
</evidence>
<protein>
    <submittedName>
        <fullName evidence="1">Uncharacterized protein</fullName>
    </submittedName>
</protein>
<reference evidence="1 2" key="1">
    <citation type="submission" date="2021-08" db="EMBL/GenBank/DDBJ databases">
        <title>Streptomyces sp. PTM05 isolated from lichen.</title>
        <authorList>
            <person name="Somphong A."/>
            <person name="Phongsopitanun W."/>
            <person name="Tanasupawat S."/>
        </authorList>
    </citation>
    <scope>NUCLEOTIDE SEQUENCE [LARGE SCALE GENOMIC DNA]</scope>
    <source>
        <strain evidence="1 2">Ptm05</strain>
    </source>
</reference>
<name>A0ABS7QMA3_9ACTN</name>
<evidence type="ECO:0000313" key="1">
    <source>
        <dbReference type="EMBL" id="MBY8883515.1"/>
    </source>
</evidence>
<accession>A0ABS7QMA3</accession>